<sequence length="17" mass="1849">MIHENIKIPPSVPSSLS</sequence>
<feature type="non-terminal residue" evidence="1">
    <location>
        <position position="17"/>
    </location>
</feature>
<proteinExistence type="predicted"/>
<dbReference type="AlphaFoldDB" id="G5J3R6"/>
<gene>
    <name evidence="1" type="ORF">CWATWH0003_2140b4</name>
</gene>
<dbReference type="Proteomes" id="UP000003477">
    <property type="component" value="Unassembled WGS sequence"/>
</dbReference>
<protein>
    <submittedName>
        <fullName evidence="1">Uncharacterized protein</fullName>
    </submittedName>
</protein>
<evidence type="ECO:0000313" key="1">
    <source>
        <dbReference type="EMBL" id="EHJ13141.1"/>
    </source>
</evidence>
<evidence type="ECO:0000313" key="2">
    <source>
        <dbReference type="Proteomes" id="UP000003477"/>
    </source>
</evidence>
<organism evidence="1 2">
    <name type="scientific">Crocosphaera watsonii WH 0003</name>
    <dbReference type="NCBI Taxonomy" id="423471"/>
    <lineage>
        <taxon>Bacteria</taxon>
        <taxon>Bacillati</taxon>
        <taxon>Cyanobacteriota</taxon>
        <taxon>Cyanophyceae</taxon>
        <taxon>Oscillatoriophycideae</taxon>
        <taxon>Chroococcales</taxon>
        <taxon>Aphanothecaceae</taxon>
        <taxon>Crocosphaera</taxon>
    </lineage>
</organism>
<reference evidence="1 2" key="1">
    <citation type="journal article" date="2011" name="Front. Microbiol.">
        <title>Two Strains of Crocosphaera watsonii with Highly Conserved Genomes are Distinguished by Strain-Specific Features.</title>
        <authorList>
            <person name="Bench S.R."/>
            <person name="Ilikchyan I.N."/>
            <person name="Tripp H.J."/>
            <person name="Zehr J.P."/>
        </authorList>
    </citation>
    <scope>NUCLEOTIDE SEQUENCE [LARGE SCALE GENOMIC DNA]</scope>
    <source>
        <strain evidence="1 2">WH 0003</strain>
    </source>
</reference>
<accession>G5J3R6</accession>
<comment type="caution">
    <text evidence="1">The sequence shown here is derived from an EMBL/GenBank/DDBJ whole genome shotgun (WGS) entry which is preliminary data.</text>
</comment>
<dbReference type="EMBL" id="AESD01000328">
    <property type="protein sequence ID" value="EHJ13141.1"/>
    <property type="molecule type" value="Genomic_DNA"/>
</dbReference>
<name>G5J3R6_CROWT</name>